<evidence type="ECO:0000313" key="2">
    <source>
        <dbReference type="EMBL" id="GAA1782932.1"/>
    </source>
</evidence>
<dbReference type="RefSeq" id="WP_344125028.1">
    <property type="nucleotide sequence ID" value="NZ_BAAALT010000003.1"/>
</dbReference>
<proteinExistence type="predicted"/>
<dbReference type="Proteomes" id="UP001500218">
    <property type="component" value="Unassembled WGS sequence"/>
</dbReference>
<dbReference type="InterPro" id="IPR024079">
    <property type="entry name" value="MetalloPept_cat_dom_sf"/>
</dbReference>
<dbReference type="EMBL" id="BAAALT010000003">
    <property type="protein sequence ID" value="GAA1782932.1"/>
    <property type="molecule type" value="Genomic_DNA"/>
</dbReference>
<dbReference type="Gene3D" id="3.40.390.10">
    <property type="entry name" value="Collagenase (Catalytic Domain)"/>
    <property type="match status" value="1"/>
</dbReference>
<feature type="signal peptide" evidence="1">
    <location>
        <begin position="1"/>
        <end position="30"/>
    </location>
</feature>
<feature type="chain" id="PRO_5047202763" evidence="1">
    <location>
        <begin position="31"/>
        <end position="549"/>
    </location>
</feature>
<protein>
    <submittedName>
        <fullName evidence="2">Uncharacterized protein</fullName>
    </submittedName>
</protein>
<reference evidence="3" key="1">
    <citation type="journal article" date="2019" name="Int. J. Syst. Evol. Microbiol.">
        <title>The Global Catalogue of Microorganisms (GCM) 10K type strain sequencing project: providing services to taxonomists for standard genome sequencing and annotation.</title>
        <authorList>
            <consortium name="The Broad Institute Genomics Platform"/>
            <consortium name="The Broad Institute Genome Sequencing Center for Infectious Disease"/>
            <person name="Wu L."/>
            <person name="Ma J."/>
        </authorList>
    </citation>
    <scope>NUCLEOTIDE SEQUENCE [LARGE SCALE GENOMIC DNA]</scope>
    <source>
        <strain evidence="3">JCM 13250</strain>
    </source>
</reference>
<evidence type="ECO:0000313" key="3">
    <source>
        <dbReference type="Proteomes" id="UP001500218"/>
    </source>
</evidence>
<comment type="caution">
    <text evidence="2">The sequence shown here is derived from an EMBL/GenBank/DDBJ whole genome shotgun (WGS) entry which is preliminary data.</text>
</comment>
<dbReference type="SUPFAM" id="SSF55486">
    <property type="entry name" value="Metalloproteases ('zincins'), catalytic domain"/>
    <property type="match status" value="1"/>
</dbReference>
<keyword evidence="3" id="KW-1185">Reference proteome</keyword>
<gene>
    <name evidence="2" type="ORF">GCM10009682_01250</name>
</gene>
<name>A0ABP4XHC7_9ACTN</name>
<organism evidence="2 3">
    <name type="scientific">Luedemannella flava</name>
    <dbReference type="NCBI Taxonomy" id="349316"/>
    <lineage>
        <taxon>Bacteria</taxon>
        <taxon>Bacillati</taxon>
        <taxon>Actinomycetota</taxon>
        <taxon>Actinomycetes</taxon>
        <taxon>Micromonosporales</taxon>
        <taxon>Micromonosporaceae</taxon>
        <taxon>Luedemannella</taxon>
    </lineage>
</organism>
<keyword evidence="1" id="KW-0732">Signal</keyword>
<sequence length="549" mass="58776">MARHLRKALTVLTVALIGVVALPPGTAAQAGTAVVLTAMQRCQQGGAPDVVEYTNHWGGMVGAGFPNVTEPDNEILPGDVVRVTVTGTMTYDSSGTGVGPYGIGLVAPSTWPFPGLYEYSSVARWNNKPGGWVGSPMMTGTLSSCTAAPTGYPVRLLYYVNDPNYADNSGAWTIRTEVFRAPGRVTIEKLEVTQGVQTPDAAVPMIAYKRTFVRAYVKGFDDGLGPLSGVTATLTVEGQTGVTYPLVNTTITASFTGSDRQSLTNSFLFELPRPFTNAGSRRITVTVIPPASRGGGWQSVRSRPVAFGPNGAPVVINLTAARIGWTNIPPAMQAQVGLTGPVWPARRASVWYQQRATAENALPISSLNINDLTWVDQAYALFDCKAVLGADGRWSCPGYLDVRSWTEAKVDALCPNGGCWLAVMLPELDDGHHGNHKTTSKGNHAITLLGERVPSEQGLTLAHEIGHGLGQAHTWLNADYPRADGGLGPYVGLRYSPTYSLVSGQDTTGRTTAYDVMSYDSPAWTSPYSYCRMLPIATGNRLNCWYIPR</sequence>
<accession>A0ABP4XHC7</accession>
<evidence type="ECO:0000256" key="1">
    <source>
        <dbReference type="SAM" id="SignalP"/>
    </source>
</evidence>
<dbReference type="Gene3D" id="2.60.120.430">
    <property type="entry name" value="Galactose-binding lectin"/>
    <property type="match status" value="1"/>
</dbReference>